<keyword evidence="1" id="KW-0472">Membrane</keyword>
<feature type="transmembrane region" description="Helical" evidence="1">
    <location>
        <begin position="106"/>
        <end position="125"/>
    </location>
</feature>
<gene>
    <name evidence="2" type="ORF">FPPS064S07_01761</name>
</gene>
<evidence type="ECO:0000313" key="2">
    <source>
        <dbReference type="EMBL" id="VUX21869.1"/>
    </source>
</evidence>
<dbReference type="EMBL" id="CABHMY010000177">
    <property type="protein sequence ID" value="VUX21869.1"/>
    <property type="molecule type" value="Genomic_DNA"/>
</dbReference>
<dbReference type="InterPro" id="IPR038728">
    <property type="entry name" value="YkvI-like"/>
</dbReference>
<organism evidence="2 3">
    <name type="scientific">Faecalibacterium prausnitzii</name>
    <dbReference type="NCBI Taxonomy" id="853"/>
    <lineage>
        <taxon>Bacteria</taxon>
        <taxon>Bacillati</taxon>
        <taxon>Bacillota</taxon>
        <taxon>Clostridia</taxon>
        <taxon>Eubacteriales</taxon>
        <taxon>Oscillospiraceae</taxon>
        <taxon>Faecalibacterium</taxon>
    </lineage>
</organism>
<evidence type="ECO:0000313" key="3">
    <source>
        <dbReference type="Proteomes" id="UP000406184"/>
    </source>
</evidence>
<keyword evidence="1" id="KW-0812">Transmembrane</keyword>
<dbReference type="Gene3D" id="1.20.1740.10">
    <property type="entry name" value="Amino acid/polyamine transporter I"/>
    <property type="match status" value="1"/>
</dbReference>
<feature type="transmembrane region" description="Helical" evidence="1">
    <location>
        <begin position="78"/>
        <end position="100"/>
    </location>
</feature>
<evidence type="ECO:0000256" key="1">
    <source>
        <dbReference type="SAM" id="Phobius"/>
    </source>
</evidence>
<dbReference type="AlphaFoldDB" id="A0A564UR12"/>
<dbReference type="PANTHER" id="PTHR37814">
    <property type="entry name" value="CONSERVED MEMBRANE PROTEIN"/>
    <property type="match status" value="1"/>
</dbReference>
<feature type="transmembrane region" description="Helical" evidence="1">
    <location>
        <begin position="187"/>
        <end position="208"/>
    </location>
</feature>
<accession>A0A564UR12</accession>
<keyword evidence="3" id="KW-1185">Reference proteome</keyword>
<sequence>MAFFCAVSLNFIRAYKVDNYNSYYLALWGADKPGTNPVVKVIVSIFFDVYTTLMGVVTVAATIALFANLMESLFNIPIGVGSIIAVVMFTLLSMYGAAFLRKFNTVMTISLIAALAAILIFVITMRGDVLAQRMFDFEGGMNWSGKTLASHFGMLVSYCFTTASWGGSLSNYAENIHTKKDAIGSGILIGVMVASLFFVTSLIVLPFLPDAFVATPILSICKEYMPGVMTAIYWLVVMLSVISTGPTFIFNTSNRFVKV</sequence>
<dbReference type="PANTHER" id="PTHR37814:SF1">
    <property type="entry name" value="MEMBRANE PROTEIN"/>
    <property type="match status" value="1"/>
</dbReference>
<protein>
    <recommendedName>
        <fullName evidence="4">Branched-chain amino acid transport system carrier protein</fullName>
    </recommendedName>
</protein>
<evidence type="ECO:0008006" key="4">
    <source>
        <dbReference type="Google" id="ProtNLM"/>
    </source>
</evidence>
<dbReference type="Proteomes" id="UP000406184">
    <property type="component" value="Unassembled WGS sequence"/>
</dbReference>
<feature type="transmembrane region" description="Helical" evidence="1">
    <location>
        <begin position="228"/>
        <end position="250"/>
    </location>
</feature>
<name>A0A564UR12_9FIRM</name>
<keyword evidence="1" id="KW-1133">Transmembrane helix</keyword>
<reference evidence="2 3" key="1">
    <citation type="submission" date="2019-07" db="EMBL/GenBank/DDBJ databases">
        <authorList>
            <person name="Hibberd C M."/>
            <person name="Gehrig L. J."/>
            <person name="Chang H.-W."/>
            <person name="Venkatesh S."/>
        </authorList>
    </citation>
    <scope>NUCLEOTIDE SEQUENCE [LARGE SCALE GENOMIC DNA]</scope>
    <source>
        <strain evidence="2">Faecalibacterium_prausnitzii_JG_BgPS064</strain>
    </source>
</reference>
<feature type="transmembrane region" description="Helical" evidence="1">
    <location>
        <begin position="38"/>
        <end position="66"/>
    </location>
</feature>
<proteinExistence type="predicted"/>